<sequence length="61" mass="7086">MLDQIINYVQSLQRQVENEQFLSMKLAVSIPGFTSTLTTSLPKRCFLLVHPIFHQLECHQI</sequence>
<reference evidence="2" key="1">
    <citation type="journal article" date="2023" name="G3 (Bethesda)">
        <title>Genome assembly and association tests identify interacting loci associated with vigor, precocity, and sex in interspecific pistachio rootstocks.</title>
        <authorList>
            <person name="Palmer W."/>
            <person name="Jacygrad E."/>
            <person name="Sagayaradj S."/>
            <person name="Cavanaugh K."/>
            <person name="Han R."/>
            <person name="Bertier L."/>
            <person name="Beede B."/>
            <person name="Kafkas S."/>
            <person name="Golino D."/>
            <person name="Preece J."/>
            <person name="Michelmore R."/>
        </authorList>
    </citation>
    <scope>NUCLEOTIDE SEQUENCE [LARGE SCALE GENOMIC DNA]</scope>
</reference>
<dbReference type="EMBL" id="CM047749">
    <property type="protein sequence ID" value="KAJ0010451.1"/>
    <property type="molecule type" value="Genomic_DNA"/>
</dbReference>
<organism evidence="1 2">
    <name type="scientific">Pistacia integerrima</name>
    <dbReference type="NCBI Taxonomy" id="434235"/>
    <lineage>
        <taxon>Eukaryota</taxon>
        <taxon>Viridiplantae</taxon>
        <taxon>Streptophyta</taxon>
        <taxon>Embryophyta</taxon>
        <taxon>Tracheophyta</taxon>
        <taxon>Spermatophyta</taxon>
        <taxon>Magnoliopsida</taxon>
        <taxon>eudicotyledons</taxon>
        <taxon>Gunneridae</taxon>
        <taxon>Pentapetalae</taxon>
        <taxon>rosids</taxon>
        <taxon>malvids</taxon>
        <taxon>Sapindales</taxon>
        <taxon>Anacardiaceae</taxon>
        <taxon>Pistacia</taxon>
    </lineage>
</organism>
<keyword evidence="2" id="KW-1185">Reference proteome</keyword>
<evidence type="ECO:0000313" key="2">
    <source>
        <dbReference type="Proteomes" id="UP001163603"/>
    </source>
</evidence>
<dbReference type="Proteomes" id="UP001163603">
    <property type="component" value="Chromosome 14"/>
</dbReference>
<comment type="caution">
    <text evidence="1">The sequence shown here is derived from an EMBL/GenBank/DDBJ whole genome shotgun (WGS) entry which is preliminary data.</text>
</comment>
<protein>
    <submittedName>
        <fullName evidence="1">Uncharacterized protein</fullName>
    </submittedName>
</protein>
<proteinExistence type="predicted"/>
<evidence type="ECO:0000313" key="1">
    <source>
        <dbReference type="EMBL" id="KAJ0010451.1"/>
    </source>
</evidence>
<name>A0ACC0X730_9ROSI</name>
<gene>
    <name evidence="1" type="ORF">Pint_34679</name>
</gene>
<accession>A0ACC0X730</accession>